<evidence type="ECO:0000256" key="2">
    <source>
        <dbReference type="HAMAP-Rule" id="MF_01139"/>
    </source>
</evidence>
<dbReference type="PANTHER" id="PTHR10291:SF0">
    <property type="entry name" value="DEHYDRODOLICHYL DIPHOSPHATE SYNTHASE 2"/>
    <property type="match status" value="1"/>
</dbReference>
<reference evidence="3 4" key="1">
    <citation type="journal article" date="2020" name="ISME J.">
        <title>Enrichment and physiological characterization of a novel comammox Nitrospira indicates ammonium inhibition of complete nitrification.</title>
        <authorList>
            <person name="Sakoula D."/>
            <person name="Koch H."/>
            <person name="Frank J."/>
            <person name="Jetten M.S.M."/>
            <person name="van Kessel M.A.H.J."/>
            <person name="Lucker S."/>
        </authorList>
    </citation>
    <scope>NUCLEOTIDE SEQUENCE [LARGE SCALE GENOMIC DNA]</scope>
    <source>
        <strain evidence="3">Comreactor17</strain>
    </source>
</reference>
<feature type="binding site" evidence="2">
    <location>
        <position position="35"/>
    </location>
    <ligand>
        <name>Mg(2+)</name>
        <dbReference type="ChEBI" id="CHEBI:18420"/>
    </ligand>
</feature>
<dbReference type="PANTHER" id="PTHR10291">
    <property type="entry name" value="DEHYDRODOLICHYL DIPHOSPHATE SYNTHASE FAMILY MEMBER"/>
    <property type="match status" value="1"/>
</dbReference>
<dbReference type="KEGG" id="nkf:Nkreftii_002839"/>
<dbReference type="EMBL" id="CP047423">
    <property type="protein sequence ID" value="QPD05065.1"/>
    <property type="molecule type" value="Genomic_DNA"/>
</dbReference>
<sequence>MAQQPSSSLDHLSESELTAKLELELLPKHVAVIMDGNGRWAELRGLPRIAGHREGINSVREMITLCLELGIRALTIYAFSQENWNRPTHEISALMGLLEHYLSTERASLIEQGVRFRAIGRHDLLPASAQHWVRTTEKETAHLDKMILTVALSYGGRAEIVDAVKALIDDVQTGTIQPNQIDEATFKAYLSTHPLTDPDLLIRTSGETRISNFLLWQLAYTELCFSPTLWPDFRRREFLLALIEFQRRERRFGRVLSTVSS</sequence>
<dbReference type="GO" id="GO:0016094">
    <property type="term" value="P:polyprenol biosynthetic process"/>
    <property type="evidence" value="ECO:0007669"/>
    <property type="project" value="TreeGrafter"/>
</dbReference>
<comment type="subunit">
    <text evidence="2">Homodimer.</text>
</comment>
<name>A0A7S8FFU6_9BACT</name>
<proteinExistence type="inferred from homology"/>
<feature type="binding site" evidence="2">
    <location>
        <position position="203"/>
    </location>
    <ligand>
        <name>substrate</name>
    </ligand>
</feature>
<dbReference type="InterPro" id="IPR001441">
    <property type="entry name" value="UPP_synth-like"/>
</dbReference>
<dbReference type="FunFam" id="3.40.1180.10:FF:000001">
    <property type="entry name" value="(2E,6E)-farnesyl-diphosphate-specific ditrans,polycis-undecaprenyl-diphosphate synthase"/>
    <property type="match status" value="1"/>
</dbReference>
<comment type="cofactor">
    <cofactor evidence="2">
        <name>Mg(2+)</name>
        <dbReference type="ChEBI" id="CHEBI:18420"/>
    </cofactor>
    <text evidence="2">Binds 2 magnesium ions per subunit.</text>
</comment>
<dbReference type="NCBIfam" id="TIGR00055">
    <property type="entry name" value="uppS"/>
    <property type="match status" value="1"/>
</dbReference>
<dbReference type="NCBIfam" id="NF011405">
    <property type="entry name" value="PRK14830.1"/>
    <property type="match status" value="1"/>
</dbReference>
<comment type="similarity">
    <text evidence="2">Belongs to the UPP synthase family.</text>
</comment>
<dbReference type="EC" id="2.5.1.-" evidence="2"/>
<dbReference type="InterPro" id="IPR018520">
    <property type="entry name" value="UPP_synth-like_CS"/>
</dbReference>
<organism evidence="3 4">
    <name type="scientific">Candidatus Nitrospira kreftii</name>
    <dbReference type="NCBI Taxonomy" id="2652173"/>
    <lineage>
        <taxon>Bacteria</taxon>
        <taxon>Pseudomonadati</taxon>
        <taxon>Nitrospirota</taxon>
        <taxon>Nitrospiria</taxon>
        <taxon>Nitrospirales</taxon>
        <taxon>Nitrospiraceae</taxon>
        <taxon>Nitrospira</taxon>
    </lineage>
</organism>
<dbReference type="GO" id="GO:0045547">
    <property type="term" value="F:ditrans,polycis-polyprenyl diphosphate synthase [(2E,6E)-farnesyl diphosphate specific] activity"/>
    <property type="evidence" value="ECO:0007669"/>
    <property type="project" value="TreeGrafter"/>
</dbReference>
<dbReference type="PROSITE" id="PS01066">
    <property type="entry name" value="UPP_SYNTHASE"/>
    <property type="match status" value="1"/>
</dbReference>
<feature type="binding site" evidence="2">
    <location>
        <position position="84"/>
    </location>
    <ligand>
        <name>substrate</name>
    </ligand>
</feature>
<evidence type="ECO:0000313" key="3">
    <source>
        <dbReference type="EMBL" id="QPD05065.1"/>
    </source>
</evidence>
<feature type="binding site" evidence="2">
    <location>
        <begin position="36"/>
        <end position="39"/>
    </location>
    <ligand>
        <name>substrate</name>
    </ligand>
</feature>
<keyword evidence="2" id="KW-0460">Magnesium</keyword>
<feature type="active site" description="Proton acceptor" evidence="2">
    <location>
        <position position="83"/>
    </location>
</feature>
<dbReference type="GO" id="GO:0000287">
    <property type="term" value="F:magnesium ion binding"/>
    <property type="evidence" value="ECO:0007669"/>
    <property type="project" value="UniProtKB-UniRule"/>
</dbReference>
<dbReference type="InterPro" id="IPR036424">
    <property type="entry name" value="UPP_synth-like_sf"/>
</dbReference>
<comment type="function">
    <text evidence="2">Catalyzes the condensation of isopentenyl diphosphate (IPP) with allylic pyrophosphates generating different type of terpenoids.</text>
</comment>
<gene>
    <name evidence="3" type="ORF">Nkreftii_002839</name>
</gene>
<feature type="binding site" evidence="2">
    <location>
        <begin position="80"/>
        <end position="82"/>
    </location>
    <ligand>
        <name>substrate</name>
    </ligand>
</feature>
<keyword evidence="1 2" id="KW-0808">Transferase</keyword>
<evidence type="ECO:0000313" key="4">
    <source>
        <dbReference type="Proteomes" id="UP000593737"/>
    </source>
</evidence>
<dbReference type="Gene3D" id="3.40.1180.10">
    <property type="entry name" value="Decaprenyl diphosphate synthase-like"/>
    <property type="match status" value="1"/>
</dbReference>
<feature type="binding site" evidence="2">
    <location>
        <position position="48"/>
    </location>
    <ligand>
        <name>substrate</name>
    </ligand>
</feature>
<feature type="binding site" evidence="2">
    <location>
        <position position="86"/>
    </location>
    <ligand>
        <name>substrate</name>
    </ligand>
</feature>
<feature type="binding site" evidence="2">
    <location>
        <begin position="209"/>
        <end position="211"/>
    </location>
    <ligand>
        <name>substrate</name>
    </ligand>
</feature>
<feature type="binding site" evidence="2">
    <location>
        <position position="222"/>
    </location>
    <ligand>
        <name>Mg(2+)</name>
        <dbReference type="ChEBI" id="CHEBI:18420"/>
    </ligand>
</feature>
<keyword evidence="2" id="KW-0479">Metal-binding</keyword>
<feature type="active site" evidence="2">
    <location>
        <position position="35"/>
    </location>
</feature>
<dbReference type="SUPFAM" id="SSF64005">
    <property type="entry name" value="Undecaprenyl diphosphate synthase"/>
    <property type="match status" value="1"/>
</dbReference>
<protein>
    <recommendedName>
        <fullName evidence="2">Isoprenyl transferase</fullName>
        <ecNumber evidence="2">2.5.1.-</ecNumber>
    </recommendedName>
</protein>
<dbReference type="AlphaFoldDB" id="A0A7S8FFU6"/>
<dbReference type="HAMAP" id="MF_01139">
    <property type="entry name" value="ISPT"/>
    <property type="match status" value="1"/>
</dbReference>
<feature type="binding site" evidence="2">
    <location>
        <position position="40"/>
    </location>
    <ligand>
        <name>substrate</name>
    </ligand>
</feature>
<dbReference type="Proteomes" id="UP000593737">
    <property type="component" value="Chromosome"/>
</dbReference>
<accession>A0A7S8FFU6</accession>
<dbReference type="CDD" id="cd00475">
    <property type="entry name" value="Cis_IPPS"/>
    <property type="match status" value="1"/>
</dbReference>
<evidence type="ECO:0000256" key="1">
    <source>
        <dbReference type="ARBA" id="ARBA00022679"/>
    </source>
</evidence>
<dbReference type="Pfam" id="PF01255">
    <property type="entry name" value="Prenyltransf"/>
    <property type="match status" value="1"/>
</dbReference>
<feature type="binding site" evidence="2">
    <location>
        <position position="52"/>
    </location>
    <ligand>
        <name>substrate</name>
    </ligand>
</feature>